<dbReference type="InterPro" id="IPR002130">
    <property type="entry name" value="Cyclophilin-type_PPIase_dom"/>
</dbReference>
<dbReference type="Gene3D" id="2.40.100.10">
    <property type="entry name" value="Cyclophilin-like"/>
    <property type="match status" value="1"/>
</dbReference>
<keyword evidence="3 5" id="KW-0697">Rotamase</keyword>
<reference evidence="7 8" key="1">
    <citation type="submission" date="2020-10" db="EMBL/GenBank/DDBJ databases">
        <title>ChiBAC.</title>
        <authorList>
            <person name="Zenner C."/>
            <person name="Hitch T.C.A."/>
            <person name="Clavel T."/>
        </authorList>
    </citation>
    <scope>NUCLEOTIDE SEQUENCE [LARGE SCALE GENOMIC DNA]</scope>
    <source>
        <strain evidence="7 8">DSM 109015</strain>
    </source>
</reference>
<dbReference type="Proteomes" id="UP000768567">
    <property type="component" value="Unassembled WGS sequence"/>
</dbReference>
<comment type="catalytic activity">
    <reaction evidence="5">
        <text>[protein]-peptidylproline (omega=180) = [protein]-peptidylproline (omega=0)</text>
        <dbReference type="Rhea" id="RHEA:16237"/>
        <dbReference type="Rhea" id="RHEA-COMP:10747"/>
        <dbReference type="Rhea" id="RHEA-COMP:10748"/>
        <dbReference type="ChEBI" id="CHEBI:83833"/>
        <dbReference type="ChEBI" id="CHEBI:83834"/>
        <dbReference type="EC" id="5.2.1.8"/>
    </reaction>
</comment>
<proteinExistence type="inferred from homology"/>
<evidence type="ECO:0000256" key="1">
    <source>
        <dbReference type="ARBA" id="ARBA00002388"/>
    </source>
</evidence>
<dbReference type="EMBL" id="JADCKC010000003">
    <property type="protein sequence ID" value="MBE5038537.1"/>
    <property type="molecule type" value="Genomic_DNA"/>
</dbReference>
<evidence type="ECO:0000256" key="4">
    <source>
        <dbReference type="ARBA" id="ARBA00023235"/>
    </source>
</evidence>
<evidence type="ECO:0000256" key="5">
    <source>
        <dbReference type="RuleBase" id="RU363019"/>
    </source>
</evidence>
<keyword evidence="4 5" id="KW-0413">Isomerase</keyword>
<organism evidence="7 8">
    <name type="scientific">Gemmiger gallinarum</name>
    <dbReference type="NCBI Taxonomy" id="2779354"/>
    <lineage>
        <taxon>Bacteria</taxon>
        <taxon>Bacillati</taxon>
        <taxon>Bacillota</taxon>
        <taxon>Clostridia</taxon>
        <taxon>Eubacteriales</taxon>
        <taxon>Gemmiger</taxon>
    </lineage>
</organism>
<dbReference type="PANTHER" id="PTHR45625:SF4">
    <property type="entry name" value="PEPTIDYLPROLYL ISOMERASE DOMAIN AND WD REPEAT-CONTAINING PROTEIN 1"/>
    <property type="match status" value="1"/>
</dbReference>
<comment type="caution">
    <text evidence="7">The sequence shown here is derived from an EMBL/GenBank/DDBJ whole genome shotgun (WGS) entry which is preliminary data.</text>
</comment>
<comment type="function">
    <text evidence="1 5">PPIases accelerate the folding of proteins. It catalyzes the cis-trans isomerization of proline imidic peptide bonds in oligopeptides.</text>
</comment>
<dbReference type="RefSeq" id="WP_193502766.1">
    <property type="nucleotide sequence ID" value="NZ_JADCKC010000003.1"/>
</dbReference>
<dbReference type="EC" id="5.2.1.8" evidence="5"/>
<dbReference type="InterPro" id="IPR029000">
    <property type="entry name" value="Cyclophilin-like_dom_sf"/>
</dbReference>
<dbReference type="PIRSF" id="PIRSF001467">
    <property type="entry name" value="Peptidylpro_ismrse"/>
    <property type="match status" value="1"/>
</dbReference>
<feature type="domain" description="PPIase cyclophilin-type" evidence="6">
    <location>
        <begin position="1"/>
        <end position="159"/>
    </location>
</feature>
<accession>A0ABR9R5V4</accession>
<evidence type="ECO:0000313" key="8">
    <source>
        <dbReference type="Proteomes" id="UP000768567"/>
    </source>
</evidence>
<protein>
    <recommendedName>
        <fullName evidence="5">Peptidyl-prolyl cis-trans isomerase</fullName>
        <shortName evidence="5">PPIase</shortName>
        <ecNumber evidence="5">5.2.1.8</ecNumber>
    </recommendedName>
</protein>
<dbReference type="CDD" id="cd00317">
    <property type="entry name" value="cyclophilin"/>
    <property type="match status" value="1"/>
</dbReference>
<dbReference type="PRINTS" id="PR00153">
    <property type="entry name" value="CSAPPISMRASE"/>
</dbReference>
<evidence type="ECO:0000259" key="6">
    <source>
        <dbReference type="PROSITE" id="PS50072"/>
    </source>
</evidence>
<dbReference type="SUPFAM" id="SSF50891">
    <property type="entry name" value="Cyclophilin-like"/>
    <property type="match status" value="1"/>
</dbReference>
<dbReference type="InterPro" id="IPR044666">
    <property type="entry name" value="Cyclophilin_A-like"/>
</dbReference>
<evidence type="ECO:0000256" key="3">
    <source>
        <dbReference type="ARBA" id="ARBA00023110"/>
    </source>
</evidence>
<name>A0ABR9R5V4_9FIRM</name>
<evidence type="ECO:0000256" key="2">
    <source>
        <dbReference type="ARBA" id="ARBA00007365"/>
    </source>
</evidence>
<comment type="similarity">
    <text evidence="2 5">Belongs to the cyclophilin-type PPIase family.</text>
</comment>
<dbReference type="InterPro" id="IPR024936">
    <property type="entry name" value="Cyclophilin-type_PPIase"/>
</dbReference>
<dbReference type="GO" id="GO:0016853">
    <property type="term" value="F:isomerase activity"/>
    <property type="evidence" value="ECO:0007669"/>
    <property type="project" value="UniProtKB-KW"/>
</dbReference>
<dbReference type="PANTHER" id="PTHR45625">
    <property type="entry name" value="PEPTIDYL-PROLYL CIS-TRANS ISOMERASE-RELATED"/>
    <property type="match status" value="1"/>
</dbReference>
<evidence type="ECO:0000313" key="7">
    <source>
        <dbReference type="EMBL" id="MBE5038537.1"/>
    </source>
</evidence>
<dbReference type="PROSITE" id="PS50072">
    <property type="entry name" value="CSA_PPIASE_2"/>
    <property type="match status" value="1"/>
</dbReference>
<keyword evidence="8" id="KW-1185">Reference proteome</keyword>
<dbReference type="Pfam" id="PF00160">
    <property type="entry name" value="Pro_isomerase"/>
    <property type="match status" value="1"/>
</dbReference>
<gene>
    <name evidence="7" type="ORF">INF35_12135</name>
</gene>
<sequence length="161" mass="17983">MRCIIETEGFGQMVFTLYPEYAPITVENFVKTARSGFYDGLCWCRIVEGYVIQGGSPDNDIMTDSEWHIKGEFAENGVPNPLKHVRGALSMARDDDFDTAGTQFFVVHKDAPKLDGRYAAFGEMDSGFEVLDAIASQPTYGAETWNKPVKMPVITRIVIED</sequence>